<gene>
    <name evidence="1" type="ORF">PCOR1329_LOCUS55019</name>
</gene>
<feature type="non-terminal residue" evidence="1">
    <location>
        <position position="360"/>
    </location>
</feature>
<keyword evidence="2" id="KW-1185">Reference proteome</keyword>
<dbReference type="EMBL" id="CAUYUJ010016735">
    <property type="protein sequence ID" value="CAK0868326.1"/>
    <property type="molecule type" value="Genomic_DNA"/>
</dbReference>
<feature type="non-terminal residue" evidence="1">
    <location>
        <position position="1"/>
    </location>
</feature>
<name>A0ABN9V6M9_9DINO</name>
<proteinExistence type="predicted"/>
<protein>
    <recommendedName>
        <fullName evidence="3">RNA-dependent RNA polymerase</fullName>
    </recommendedName>
</protein>
<evidence type="ECO:0000313" key="1">
    <source>
        <dbReference type="EMBL" id="CAK0868326.1"/>
    </source>
</evidence>
<accession>A0ABN9V6M9</accession>
<comment type="caution">
    <text evidence="1">The sequence shown here is derived from an EMBL/GenBank/DDBJ whole genome shotgun (WGS) entry which is preliminary data.</text>
</comment>
<organism evidence="1 2">
    <name type="scientific">Prorocentrum cordatum</name>
    <dbReference type="NCBI Taxonomy" id="2364126"/>
    <lineage>
        <taxon>Eukaryota</taxon>
        <taxon>Sar</taxon>
        <taxon>Alveolata</taxon>
        <taxon>Dinophyceae</taxon>
        <taxon>Prorocentrales</taxon>
        <taxon>Prorocentraceae</taxon>
        <taxon>Prorocentrum</taxon>
    </lineage>
</organism>
<evidence type="ECO:0000313" key="2">
    <source>
        <dbReference type="Proteomes" id="UP001189429"/>
    </source>
</evidence>
<sequence length="360" mass="39690">RAPGDSKRGLDHLLPPGLGRQQHIDQALGLPSPFTQQRPMDDDLHVVAEMMVVFGPRSQVWRERQRGSLRRIMDAMEPIRASLLPRRSSTSVAVAADGDVAGIASLTAALPWPGRSQAEGCLNGFKVVGEIESSRILRGVRQPNLTGSYYGQAAMDEELTQEGISKGFTEPLVTARSLDRRFGPGNRRPIHRFLIRLPDGKTSLIDDCKRGGQNQWSALAETIYTIGVDTVPAMVCLLVHRARKHYPDEGLPEWFHLRLGTDDLPDAFRGCPIHPSQQNAAVVAVWSPKGHTWMFGVMQGCPYGLESVVVTSIRFPPVITAAMRRMLGLMAAAYFDDNLLVDFECSARDAKGLLQQTFAE</sequence>
<dbReference type="Proteomes" id="UP001189429">
    <property type="component" value="Unassembled WGS sequence"/>
</dbReference>
<reference evidence="1" key="1">
    <citation type="submission" date="2023-10" db="EMBL/GenBank/DDBJ databases">
        <authorList>
            <person name="Chen Y."/>
            <person name="Shah S."/>
            <person name="Dougan E. K."/>
            <person name="Thang M."/>
            <person name="Chan C."/>
        </authorList>
    </citation>
    <scope>NUCLEOTIDE SEQUENCE [LARGE SCALE GENOMIC DNA]</scope>
</reference>
<evidence type="ECO:0008006" key="3">
    <source>
        <dbReference type="Google" id="ProtNLM"/>
    </source>
</evidence>